<protein>
    <submittedName>
        <fullName evidence="7">Transcription factor</fullName>
    </submittedName>
</protein>
<keyword evidence="2 5" id="KW-0812">Transmembrane</keyword>
<comment type="caution">
    <text evidence="7">The sequence shown here is derived from an EMBL/GenBank/DDBJ whole genome shotgun (WGS) entry which is preliminary data.</text>
</comment>
<dbReference type="Pfam" id="PF01061">
    <property type="entry name" value="ABC2_membrane"/>
    <property type="match status" value="1"/>
</dbReference>
<evidence type="ECO:0000259" key="6">
    <source>
        <dbReference type="Pfam" id="PF01061"/>
    </source>
</evidence>
<feature type="transmembrane region" description="Helical" evidence="5">
    <location>
        <begin position="50"/>
        <end position="68"/>
    </location>
</feature>
<gene>
    <name evidence="7" type="primary">PDR1_10</name>
    <name evidence="7" type="ORF">HAX54_030847</name>
</gene>
<evidence type="ECO:0000313" key="8">
    <source>
        <dbReference type="Proteomes" id="UP000823775"/>
    </source>
</evidence>
<feature type="domain" description="ABC-2 type transporter transmembrane" evidence="6">
    <location>
        <begin position="2"/>
        <end position="70"/>
    </location>
</feature>
<reference evidence="7 8" key="1">
    <citation type="journal article" date="2021" name="BMC Genomics">
        <title>Datura genome reveals duplications of psychoactive alkaloid biosynthetic genes and high mutation rate following tissue culture.</title>
        <authorList>
            <person name="Rajewski A."/>
            <person name="Carter-House D."/>
            <person name="Stajich J."/>
            <person name="Litt A."/>
        </authorList>
    </citation>
    <scope>NUCLEOTIDE SEQUENCE [LARGE SCALE GENOMIC DNA]</scope>
    <source>
        <strain evidence="7">AR-01</strain>
    </source>
</reference>
<dbReference type="Proteomes" id="UP000823775">
    <property type="component" value="Unassembled WGS sequence"/>
</dbReference>
<evidence type="ECO:0000256" key="1">
    <source>
        <dbReference type="ARBA" id="ARBA00004141"/>
    </source>
</evidence>
<dbReference type="PANTHER" id="PTHR48040">
    <property type="entry name" value="PLEIOTROPIC DRUG RESISTANCE PROTEIN 1-LIKE ISOFORM X1"/>
    <property type="match status" value="1"/>
</dbReference>
<evidence type="ECO:0000256" key="5">
    <source>
        <dbReference type="SAM" id="Phobius"/>
    </source>
</evidence>
<proteinExistence type="predicted"/>
<name>A0ABS8V8M5_DATST</name>
<dbReference type="PANTHER" id="PTHR48040:SF20">
    <property type="entry name" value="PLEIOTROPIC DRUG RESISTANCE PROTEIN 1"/>
    <property type="match status" value="1"/>
</dbReference>
<sequence length="70" mass="7739">MYAPILFLGFQHASSVMAVIAVERAVFYREGAAGMYSTIPNAFGQVSIEMPYVFVQAVFYSVIVYAMIGF</sequence>
<evidence type="ECO:0000256" key="3">
    <source>
        <dbReference type="ARBA" id="ARBA00022989"/>
    </source>
</evidence>
<dbReference type="InterPro" id="IPR013525">
    <property type="entry name" value="ABC2_TM"/>
</dbReference>
<evidence type="ECO:0000256" key="4">
    <source>
        <dbReference type="ARBA" id="ARBA00023136"/>
    </source>
</evidence>
<evidence type="ECO:0000256" key="2">
    <source>
        <dbReference type="ARBA" id="ARBA00022692"/>
    </source>
</evidence>
<dbReference type="EMBL" id="JACEIK010003876">
    <property type="protein sequence ID" value="MCD9643398.1"/>
    <property type="molecule type" value="Genomic_DNA"/>
</dbReference>
<accession>A0ABS8V8M5</accession>
<keyword evidence="3 5" id="KW-1133">Transmembrane helix</keyword>
<keyword evidence="4 5" id="KW-0472">Membrane</keyword>
<organism evidence="7 8">
    <name type="scientific">Datura stramonium</name>
    <name type="common">Jimsonweed</name>
    <name type="synonym">Common thornapple</name>
    <dbReference type="NCBI Taxonomy" id="4076"/>
    <lineage>
        <taxon>Eukaryota</taxon>
        <taxon>Viridiplantae</taxon>
        <taxon>Streptophyta</taxon>
        <taxon>Embryophyta</taxon>
        <taxon>Tracheophyta</taxon>
        <taxon>Spermatophyta</taxon>
        <taxon>Magnoliopsida</taxon>
        <taxon>eudicotyledons</taxon>
        <taxon>Gunneridae</taxon>
        <taxon>Pentapetalae</taxon>
        <taxon>asterids</taxon>
        <taxon>lamiids</taxon>
        <taxon>Solanales</taxon>
        <taxon>Solanaceae</taxon>
        <taxon>Solanoideae</taxon>
        <taxon>Datureae</taxon>
        <taxon>Datura</taxon>
    </lineage>
</organism>
<evidence type="ECO:0000313" key="7">
    <source>
        <dbReference type="EMBL" id="MCD9643398.1"/>
    </source>
</evidence>
<keyword evidence="8" id="KW-1185">Reference proteome</keyword>
<comment type="subcellular location">
    <subcellularLocation>
        <location evidence="1">Membrane</location>
        <topology evidence="1">Multi-pass membrane protein</topology>
    </subcellularLocation>
</comment>